<evidence type="ECO:0000256" key="1">
    <source>
        <dbReference type="ARBA" id="ARBA00022676"/>
    </source>
</evidence>
<dbReference type="Proteomes" id="UP000823865">
    <property type="component" value="Unassembled WGS sequence"/>
</dbReference>
<dbReference type="SUPFAM" id="SSF53448">
    <property type="entry name" value="Nucleotide-diphospho-sugar transferases"/>
    <property type="match status" value="1"/>
</dbReference>
<proteinExistence type="predicted"/>
<dbReference type="PANTHER" id="PTHR22916">
    <property type="entry name" value="GLYCOSYLTRANSFERASE"/>
    <property type="match status" value="1"/>
</dbReference>
<reference evidence="4" key="2">
    <citation type="submission" date="2021-04" db="EMBL/GenBank/DDBJ databases">
        <authorList>
            <person name="Gilroy R."/>
        </authorList>
    </citation>
    <scope>NUCLEOTIDE SEQUENCE</scope>
    <source>
        <strain evidence="4">G3-2149</strain>
    </source>
</reference>
<comment type="caution">
    <text evidence="4">The sequence shown here is derived from an EMBL/GenBank/DDBJ whole genome shotgun (WGS) entry which is preliminary data.</text>
</comment>
<evidence type="ECO:0000256" key="2">
    <source>
        <dbReference type="ARBA" id="ARBA00022679"/>
    </source>
</evidence>
<dbReference type="GO" id="GO:0016758">
    <property type="term" value="F:hexosyltransferase activity"/>
    <property type="evidence" value="ECO:0007669"/>
    <property type="project" value="UniProtKB-ARBA"/>
</dbReference>
<accession>A0A9E2L4Y7</accession>
<dbReference type="Pfam" id="PF00535">
    <property type="entry name" value="Glycos_transf_2"/>
    <property type="match status" value="1"/>
</dbReference>
<dbReference type="PANTHER" id="PTHR22916:SF51">
    <property type="entry name" value="GLYCOSYLTRANSFERASE EPSH-RELATED"/>
    <property type="match status" value="1"/>
</dbReference>
<organism evidence="4 5">
    <name type="scientific">Candidatus Paraprevotella stercoravium</name>
    <dbReference type="NCBI Taxonomy" id="2838725"/>
    <lineage>
        <taxon>Bacteria</taxon>
        <taxon>Pseudomonadati</taxon>
        <taxon>Bacteroidota</taxon>
        <taxon>Bacteroidia</taxon>
        <taxon>Bacteroidales</taxon>
        <taxon>Prevotellaceae</taxon>
        <taxon>Paraprevotella</taxon>
    </lineage>
</organism>
<protein>
    <submittedName>
        <fullName evidence="4">Glycosyltransferase family 2 protein</fullName>
    </submittedName>
</protein>
<keyword evidence="2" id="KW-0808">Transferase</keyword>
<reference evidence="4" key="1">
    <citation type="journal article" date="2021" name="PeerJ">
        <title>Extensive microbial diversity within the chicken gut microbiome revealed by metagenomics and culture.</title>
        <authorList>
            <person name="Gilroy R."/>
            <person name="Ravi A."/>
            <person name="Getino M."/>
            <person name="Pursley I."/>
            <person name="Horton D.L."/>
            <person name="Alikhan N.F."/>
            <person name="Baker D."/>
            <person name="Gharbi K."/>
            <person name="Hall N."/>
            <person name="Watson M."/>
            <person name="Adriaenssens E.M."/>
            <person name="Foster-Nyarko E."/>
            <person name="Jarju S."/>
            <person name="Secka A."/>
            <person name="Antonio M."/>
            <person name="Oren A."/>
            <person name="Chaudhuri R.R."/>
            <person name="La Ragione R."/>
            <person name="Hildebrand F."/>
            <person name="Pallen M.J."/>
        </authorList>
    </citation>
    <scope>NUCLEOTIDE SEQUENCE</scope>
    <source>
        <strain evidence="4">G3-2149</strain>
    </source>
</reference>
<feature type="domain" description="Glycosyltransferase 2-like" evidence="3">
    <location>
        <begin position="3"/>
        <end position="100"/>
    </location>
</feature>
<dbReference type="AlphaFoldDB" id="A0A9E2L4Y7"/>
<keyword evidence="1" id="KW-0328">Glycosyltransferase</keyword>
<evidence type="ECO:0000313" key="5">
    <source>
        <dbReference type="Proteomes" id="UP000823865"/>
    </source>
</evidence>
<dbReference type="CDD" id="cd00761">
    <property type="entry name" value="Glyco_tranf_GTA_type"/>
    <property type="match status" value="1"/>
</dbReference>
<evidence type="ECO:0000313" key="4">
    <source>
        <dbReference type="EMBL" id="MBU3853061.1"/>
    </source>
</evidence>
<name>A0A9E2L4Y7_9BACT</name>
<sequence length="299" mass="35597">MISIIIPVFNAEAYLYRCLKSIQEQTNKNFEVIIIDDGSTDQSINICQEFTEKDNRFKVYQKENGGVSSARNMGLNHAIGDFIFFADADDWISPDFLNMTEEEQKYDIIQKSYAKEYSHRPAKYYSIHKAWSTHKKEEILRFFVSKRTSALWDKIISRRLIHNLFFNENIHIGEDFIFFISLIQIAQNYILSPIGCYHYNIHQGSSIQKIKTVPSKSITHYFSLMDKMEKVSKDHTLFINLIAQFNLIQLYQRKKYMDLREKEKLKKIFLSIKSKDLKYLNNKWKFKFLSKKYSFILFN</sequence>
<dbReference type="InterPro" id="IPR029044">
    <property type="entry name" value="Nucleotide-diphossugar_trans"/>
</dbReference>
<evidence type="ECO:0000259" key="3">
    <source>
        <dbReference type="Pfam" id="PF00535"/>
    </source>
</evidence>
<dbReference type="Gene3D" id="3.90.550.10">
    <property type="entry name" value="Spore Coat Polysaccharide Biosynthesis Protein SpsA, Chain A"/>
    <property type="match status" value="1"/>
</dbReference>
<dbReference type="InterPro" id="IPR001173">
    <property type="entry name" value="Glyco_trans_2-like"/>
</dbReference>
<dbReference type="EMBL" id="JAHLFU010000086">
    <property type="protein sequence ID" value="MBU3853061.1"/>
    <property type="molecule type" value="Genomic_DNA"/>
</dbReference>
<gene>
    <name evidence="4" type="ORF">H9789_04475</name>
</gene>